<dbReference type="GO" id="GO:0097197">
    <property type="term" value="C:tetraspanin-enriched microdomain"/>
    <property type="evidence" value="ECO:0007669"/>
    <property type="project" value="InterPro"/>
</dbReference>
<sequence length="173" mass="20117">MAVKRTRKCLLQWSLQKEPTTMGWWKDNFWIILAVAMIVVSMVLGLILYCICRRLLRQGKKLNISKPVKQKPRDEEMMYENVLNDSPVQLPPLPPRDLLSQQDTCPQETLSKPPVMYSLVNKVRNMKTISIPSYIEPECDYDDVEISADMENHHFETTVSSFWQAEEGSHSLF</sequence>
<dbReference type="OrthoDB" id="9835673at2759"/>
<dbReference type="PANTHER" id="PTHR12044">
    <property type="entry name" value="BCL2 INTERACTING MEDIATOR OF CELL DEATH"/>
    <property type="match status" value="1"/>
</dbReference>
<dbReference type="CTD" id="388325"/>
<dbReference type="KEGG" id="hai:109394663"/>
<dbReference type="AlphaFoldDB" id="A0A8B7T5Z4"/>
<keyword evidence="1" id="KW-0472">Membrane</keyword>
<evidence type="ECO:0000256" key="1">
    <source>
        <dbReference type="SAM" id="Phobius"/>
    </source>
</evidence>
<keyword evidence="1" id="KW-1133">Transmembrane helix</keyword>
<dbReference type="Pfam" id="PF15050">
    <property type="entry name" value="SCIMP"/>
    <property type="match status" value="1"/>
</dbReference>
<proteinExistence type="predicted"/>
<gene>
    <name evidence="3" type="primary">SCIMP</name>
</gene>
<protein>
    <submittedName>
        <fullName evidence="3">SLP adapter and CSK-interacting membrane protein isoform X1</fullName>
    </submittedName>
</protein>
<keyword evidence="1" id="KW-0812">Transmembrane</keyword>
<dbReference type="PANTHER" id="PTHR12044:SF11">
    <property type="entry name" value="SLP ADAPTER AND CSK-INTERACTING MEMBRANE PROTEIN"/>
    <property type="match status" value="1"/>
</dbReference>
<dbReference type="InterPro" id="IPR028181">
    <property type="entry name" value="SCIMP"/>
</dbReference>
<keyword evidence="2" id="KW-1185">Reference proteome</keyword>
<dbReference type="GeneID" id="109394663"/>
<dbReference type="RefSeq" id="XP_019520484.1">
    <property type="nucleotide sequence ID" value="XM_019664939.1"/>
</dbReference>
<name>A0A8B7T5Z4_HIPAR</name>
<accession>A0A8B7T5Z4</accession>
<reference evidence="3" key="1">
    <citation type="submission" date="2025-08" db="UniProtKB">
        <authorList>
            <consortium name="RefSeq"/>
        </authorList>
    </citation>
    <scope>IDENTIFICATION</scope>
    <source>
        <tissue evidence="3">Muscle</tissue>
    </source>
</reference>
<evidence type="ECO:0000313" key="3">
    <source>
        <dbReference type="RefSeq" id="XP_019520484.1"/>
    </source>
</evidence>
<feature type="transmembrane region" description="Helical" evidence="1">
    <location>
        <begin position="29"/>
        <end position="52"/>
    </location>
</feature>
<dbReference type="Proteomes" id="UP000694851">
    <property type="component" value="Unplaced"/>
</dbReference>
<dbReference type="InterPro" id="IPR052133">
    <property type="entry name" value="Immune_Signaling-Apoptosis_Reg"/>
</dbReference>
<organism evidence="2 3">
    <name type="scientific">Hipposideros armiger</name>
    <name type="common">Great Himalayan leaf-nosed bat</name>
    <dbReference type="NCBI Taxonomy" id="186990"/>
    <lineage>
        <taxon>Eukaryota</taxon>
        <taxon>Metazoa</taxon>
        <taxon>Chordata</taxon>
        <taxon>Craniata</taxon>
        <taxon>Vertebrata</taxon>
        <taxon>Euteleostomi</taxon>
        <taxon>Mammalia</taxon>
        <taxon>Eutheria</taxon>
        <taxon>Laurasiatheria</taxon>
        <taxon>Chiroptera</taxon>
        <taxon>Yinpterochiroptera</taxon>
        <taxon>Rhinolophoidea</taxon>
        <taxon>Hipposideridae</taxon>
        <taxon>Hipposideros</taxon>
    </lineage>
</organism>
<dbReference type="GO" id="GO:0001772">
    <property type="term" value="C:immunological synapse"/>
    <property type="evidence" value="ECO:0007669"/>
    <property type="project" value="InterPro"/>
</dbReference>
<evidence type="ECO:0000313" key="2">
    <source>
        <dbReference type="Proteomes" id="UP000694851"/>
    </source>
</evidence>